<name>A0A392TE98_9FABA</name>
<dbReference type="AlphaFoldDB" id="A0A392TE98"/>
<organism evidence="1 2">
    <name type="scientific">Trifolium medium</name>
    <dbReference type="NCBI Taxonomy" id="97028"/>
    <lineage>
        <taxon>Eukaryota</taxon>
        <taxon>Viridiplantae</taxon>
        <taxon>Streptophyta</taxon>
        <taxon>Embryophyta</taxon>
        <taxon>Tracheophyta</taxon>
        <taxon>Spermatophyta</taxon>
        <taxon>Magnoliopsida</taxon>
        <taxon>eudicotyledons</taxon>
        <taxon>Gunneridae</taxon>
        <taxon>Pentapetalae</taxon>
        <taxon>rosids</taxon>
        <taxon>fabids</taxon>
        <taxon>Fabales</taxon>
        <taxon>Fabaceae</taxon>
        <taxon>Papilionoideae</taxon>
        <taxon>50 kb inversion clade</taxon>
        <taxon>NPAAA clade</taxon>
        <taxon>Hologalegina</taxon>
        <taxon>IRL clade</taxon>
        <taxon>Trifolieae</taxon>
        <taxon>Trifolium</taxon>
    </lineage>
</organism>
<evidence type="ECO:0000313" key="2">
    <source>
        <dbReference type="Proteomes" id="UP000265520"/>
    </source>
</evidence>
<keyword evidence="2" id="KW-1185">Reference proteome</keyword>
<evidence type="ECO:0000313" key="1">
    <source>
        <dbReference type="EMBL" id="MCI58436.1"/>
    </source>
</evidence>
<feature type="non-terminal residue" evidence="1">
    <location>
        <position position="1"/>
    </location>
</feature>
<proteinExistence type="predicted"/>
<comment type="caution">
    <text evidence="1">The sequence shown here is derived from an EMBL/GenBank/DDBJ whole genome shotgun (WGS) entry which is preliminary data.</text>
</comment>
<dbReference type="EMBL" id="LXQA010546241">
    <property type="protein sequence ID" value="MCI58436.1"/>
    <property type="molecule type" value="Genomic_DNA"/>
</dbReference>
<sequence length="51" mass="5741">GRCTEFSPDVVNQFLGRSTTLVPAMLATNDDIGRGSEVFYPLRCPSIWYMQ</sequence>
<reference evidence="1 2" key="1">
    <citation type="journal article" date="2018" name="Front. Plant Sci.">
        <title>Red Clover (Trifolium pratense) and Zigzag Clover (T. medium) - A Picture of Genomic Similarities and Differences.</title>
        <authorList>
            <person name="Dluhosova J."/>
            <person name="Istvanek J."/>
            <person name="Nedelnik J."/>
            <person name="Repkova J."/>
        </authorList>
    </citation>
    <scope>NUCLEOTIDE SEQUENCE [LARGE SCALE GENOMIC DNA]</scope>
    <source>
        <strain evidence="2">cv. 10/8</strain>
        <tissue evidence="1">Leaf</tissue>
    </source>
</reference>
<dbReference type="Proteomes" id="UP000265520">
    <property type="component" value="Unassembled WGS sequence"/>
</dbReference>
<protein>
    <submittedName>
        <fullName evidence="1">Uncharacterized protein</fullName>
    </submittedName>
</protein>
<accession>A0A392TE98</accession>